<evidence type="ECO:0000313" key="3">
    <source>
        <dbReference type="Proteomes" id="UP000307244"/>
    </source>
</evidence>
<proteinExistence type="predicted"/>
<dbReference type="OrthoDB" id="679620at2"/>
<dbReference type="RefSeq" id="WP_136834042.1">
    <property type="nucleotide sequence ID" value="NZ_SWBQ01000001.1"/>
</dbReference>
<keyword evidence="1" id="KW-0472">Membrane</keyword>
<keyword evidence="1" id="KW-0812">Transmembrane</keyword>
<dbReference type="Proteomes" id="UP000307244">
    <property type="component" value="Unassembled WGS sequence"/>
</dbReference>
<gene>
    <name evidence="2" type="ORF">FA047_00535</name>
</gene>
<protein>
    <recommendedName>
        <fullName evidence="4">DUF2946 domain-containing protein</fullName>
    </recommendedName>
</protein>
<sequence>MKDSIKYSFLLSYRVISVFLVLIFLSLSAIQIFHHHGDHELVQGKGKSQFHVSEKCDICDYFVRHHGKVIHDFTPIVLPVALPEAITIDTPVNGSLCKPALPGFSNKGPPYFA</sequence>
<dbReference type="EMBL" id="SWBQ01000001">
    <property type="protein sequence ID" value="TKC08621.1"/>
    <property type="molecule type" value="Genomic_DNA"/>
</dbReference>
<dbReference type="AlphaFoldDB" id="A0A4U1CLE2"/>
<comment type="caution">
    <text evidence="2">The sequence shown here is derived from an EMBL/GenBank/DDBJ whole genome shotgun (WGS) entry which is preliminary data.</text>
</comment>
<accession>A0A4U1CLE2</accession>
<evidence type="ECO:0000313" key="2">
    <source>
        <dbReference type="EMBL" id="TKC08621.1"/>
    </source>
</evidence>
<organism evidence="2 3">
    <name type="scientific">Pedobacter frigoris</name>
    <dbReference type="NCBI Taxonomy" id="2571272"/>
    <lineage>
        <taxon>Bacteria</taxon>
        <taxon>Pseudomonadati</taxon>
        <taxon>Bacteroidota</taxon>
        <taxon>Sphingobacteriia</taxon>
        <taxon>Sphingobacteriales</taxon>
        <taxon>Sphingobacteriaceae</taxon>
        <taxon>Pedobacter</taxon>
    </lineage>
</organism>
<feature type="transmembrane region" description="Helical" evidence="1">
    <location>
        <begin position="12"/>
        <end position="33"/>
    </location>
</feature>
<keyword evidence="1" id="KW-1133">Transmembrane helix</keyword>
<evidence type="ECO:0000256" key="1">
    <source>
        <dbReference type="SAM" id="Phobius"/>
    </source>
</evidence>
<reference evidence="2 3" key="1">
    <citation type="submission" date="2019-04" db="EMBL/GenBank/DDBJ databases">
        <title>Pedobacter sp. RP-3-15 sp. nov., isolated from Arctic soil.</title>
        <authorList>
            <person name="Dahal R.H."/>
            <person name="Kim D.-U."/>
        </authorList>
    </citation>
    <scope>NUCLEOTIDE SEQUENCE [LARGE SCALE GENOMIC DNA]</scope>
    <source>
        <strain evidence="2 3">RP-3-15</strain>
    </source>
</reference>
<evidence type="ECO:0008006" key="4">
    <source>
        <dbReference type="Google" id="ProtNLM"/>
    </source>
</evidence>
<name>A0A4U1CLE2_9SPHI</name>
<keyword evidence="3" id="KW-1185">Reference proteome</keyword>